<feature type="transmembrane region" description="Helical" evidence="7">
    <location>
        <begin position="7"/>
        <end position="28"/>
    </location>
</feature>
<evidence type="ECO:0000256" key="1">
    <source>
        <dbReference type="ARBA" id="ARBA00004141"/>
    </source>
</evidence>
<sequence>MFSSFMINTWIAGTAIALVAALVGYFVVIRHSAFAAHALPLGAFPGAAAANLLGVNPFVGLLVFVGMGVLLLRQLARIGRRDVGTGLLLVLFLGVGALFLSMTSEYAPEVFSLLFGEMLGVSDADLWPILVISALVTVVMITIFRPLLLDSSFPDLAALQGISAARMDLIFLSLLALVTASALPVVGAFLVFTLLVGPPAAAQSLSIHPLRSLLLAVIFAESSIWLAIALSYWTNWPIGFFVGMLGAGLFTLARSYRHWSQRQRPVVQVSGL</sequence>
<dbReference type="Proteomes" id="UP000095008">
    <property type="component" value="Unassembled WGS sequence"/>
</dbReference>
<dbReference type="AlphaFoldDB" id="A0A1C2IGK2"/>
<dbReference type="GO" id="GO:0043190">
    <property type="term" value="C:ATP-binding cassette (ABC) transporter complex"/>
    <property type="evidence" value="ECO:0007669"/>
    <property type="project" value="InterPro"/>
</dbReference>
<accession>A0A1C2IGK2</accession>
<dbReference type="InterPro" id="IPR037294">
    <property type="entry name" value="ABC_BtuC-like"/>
</dbReference>
<dbReference type="SUPFAM" id="SSF81345">
    <property type="entry name" value="ABC transporter involved in vitamin B12 uptake, BtuC"/>
    <property type="match status" value="1"/>
</dbReference>
<protein>
    <submittedName>
        <fullName evidence="9">Cation ABC transporter permease</fullName>
    </submittedName>
</protein>
<evidence type="ECO:0000256" key="4">
    <source>
        <dbReference type="ARBA" id="ARBA00022989"/>
    </source>
</evidence>
<name>A0A1C2IGK2_ACITH</name>
<dbReference type="PANTHER" id="PTHR30477">
    <property type="entry name" value="ABC-TRANSPORTER METAL-BINDING PROTEIN"/>
    <property type="match status" value="1"/>
</dbReference>
<dbReference type="Proteomes" id="UP000094893">
    <property type="component" value="Unassembled WGS sequence"/>
</dbReference>
<evidence type="ECO:0000313" key="9">
    <source>
        <dbReference type="EMBL" id="OCX74604.1"/>
    </source>
</evidence>
<dbReference type="Pfam" id="PF00950">
    <property type="entry name" value="ABC-3"/>
    <property type="match status" value="1"/>
</dbReference>
<gene>
    <name evidence="9" type="ORF">A6M23_05380</name>
    <name evidence="8" type="ORF">A6P07_17610</name>
</gene>
<feature type="transmembrane region" description="Helical" evidence="7">
    <location>
        <begin position="238"/>
        <end position="256"/>
    </location>
</feature>
<feature type="transmembrane region" description="Helical" evidence="7">
    <location>
        <begin position="126"/>
        <end position="144"/>
    </location>
</feature>
<proteinExistence type="inferred from homology"/>
<evidence type="ECO:0000256" key="5">
    <source>
        <dbReference type="ARBA" id="ARBA00023136"/>
    </source>
</evidence>
<evidence type="ECO:0000313" key="11">
    <source>
        <dbReference type="Proteomes" id="UP000095008"/>
    </source>
</evidence>
<keyword evidence="4 7" id="KW-1133">Transmembrane helix</keyword>
<evidence type="ECO:0000256" key="6">
    <source>
        <dbReference type="RuleBase" id="RU003943"/>
    </source>
</evidence>
<dbReference type="GO" id="GO:0055085">
    <property type="term" value="P:transmembrane transport"/>
    <property type="evidence" value="ECO:0007669"/>
    <property type="project" value="InterPro"/>
</dbReference>
<organism evidence="9 11">
    <name type="scientific">Acidithiobacillus thiooxidans</name>
    <name type="common">Thiobacillus thiooxidans</name>
    <dbReference type="NCBI Taxonomy" id="930"/>
    <lineage>
        <taxon>Bacteria</taxon>
        <taxon>Pseudomonadati</taxon>
        <taxon>Pseudomonadota</taxon>
        <taxon>Acidithiobacillia</taxon>
        <taxon>Acidithiobacillales</taxon>
        <taxon>Acidithiobacillaceae</taxon>
        <taxon>Acidithiobacillus</taxon>
    </lineage>
</organism>
<dbReference type="EMBL" id="LWSA01000282">
    <property type="protein sequence ID" value="OCX68748.1"/>
    <property type="molecule type" value="Genomic_DNA"/>
</dbReference>
<dbReference type="STRING" id="930.GCA_002079865_01317"/>
<dbReference type="RefSeq" id="WP_010636961.1">
    <property type="nucleotide sequence ID" value="NZ_JABBDT010000028.1"/>
</dbReference>
<keyword evidence="11" id="KW-1185">Reference proteome</keyword>
<comment type="subcellular location">
    <subcellularLocation>
        <location evidence="6">Cell membrane</location>
        <topology evidence="6">Multi-pass membrane protein</topology>
    </subcellularLocation>
    <subcellularLocation>
        <location evidence="1">Membrane</location>
        <topology evidence="1">Multi-pass membrane protein</topology>
    </subcellularLocation>
</comment>
<evidence type="ECO:0000313" key="10">
    <source>
        <dbReference type="Proteomes" id="UP000094893"/>
    </source>
</evidence>
<dbReference type="Gene3D" id="1.10.3470.10">
    <property type="entry name" value="ABC transporter involved in vitamin B12 uptake, BtuC"/>
    <property type="match status" value="1"/>
</dbReference>
<dbReference type="eggNOG" id="COG1108">
    <property type="taxonomic scope" value="Bacteria"/>
</dbReference>
<dbReference type="OrthoDB" id="2375762at2"/>
<dbReference type="InterPro" id="IPR001626">
    <property type="entry name" value="ABC_TroCD"/>
</dbReference>
<dbReference type="EMBL" id="LWRY01000035">
    <property type="protein sequence ID" value="OCX74604.1"/>
    <property type="molecule type" value="Genomic_DNA"/>
</dbReference>
<feature type="transmembrane region" description="Helical" evidence="7">
    <location>
        <begin position="84"/>
        <end position="106"/>
    </location>
</feature>
<keyword evidence="5 7" id="KW-0472">Membrane</keyword>
<dbReference type="PANTHER" id="PTHR30477:SF0">
    <property type="entry name" value="METAL TRANSPORT SYSTEM MEMBRANE PROTEIN TM_0125-RELATED"/>
    <property type="match status" value="1"/>
</dbReference>
<evidence type="ECO:0000256" key="3">
    <source>
        <dbReference type="ARBA" id="ARBA00022692"/>
    </source>
</evidence>
<evidence type="ECO:0000256" key="7">
    <source>
        <dbReference type="SAM" id="Phobius"/>
    </source>
</evidence>
<evidence type="ECO:0000313" key="8">
    <source>
        <dbReference type="EMBL" id="OCX68748.1"/>
    </source>
</evidence>
<comment type="similarity">
    <text evidence="2 6">Belongs to the ABC-3 integral membrane protein family.</text>
</comment>
<feature type="transmembrane region" description="Helical" evidence="7">
    <location>
        <begin position="48"/>
        <end position="72"/>
    </location>
</feature>
<keyword evidence="3 6" id="KW-0812">Transmembrane</keyword>
<comment type="caution">
    <text evidence="9">The sequence shown here is derived from an EMBL/GenBank/DDBJ whole genome shotgun (WGS) entry which is preliminary data.</text>
</comment>
<evidence type="ECO:0000256" key="2">
    <source>
        <dbReference type="ARBA" id="ARBA00008034"/>
    </source>
</evidence>
<reference evidence="9 10" key="1">
    <citation type="journal article" date="2016" name="Int. J. Mol. Sci.">
        <title>Comparative genomics of the extreme acidophile Acidithiobacillus thiooxidans reveals intraspecific divergence and niche adaptation.</title>
        <authorList>
            <person name="Zhang X."/>
            <person name="Feng X."/>
            <person name="Tao J."/>
            <person name="Ma L."/>
            <person name="Xiao Y."/>
            <person name="Liang Y."/>
            <person name="Liu X."/>
            <person name="Yin H."/>
        </authorList>
    </citation>
    <scope>NUCLEOTIDE SEQUENCE [LARGE SCALE GENOMIC DNA]</scope>
    <source>
        <strain evidence="8 10">A02</strain>
        <strain evidence="9">DXS-W</strain>
    </source>
</reference>
<keyword evidence="6" id="KW-0813">Transport</keyword>